<gene>
    <name evidence="2" type="ORF">B0A55_10336</name>
</gene>
<dbReference type="Proteomes" id="UP000309340">
    <property type="component" value="Unassembled WGS sequence"/>
</dbReference>
<feature type="region of interest" description="Disordered" evidence="1">
    <location>
        <begin position="142"/>
        <end position="181"/>
    </location>
</feature>
<feature type="compositionally biased region" description="Low complexity" evidence="1">
    <location>
        <begin position="144"/>
        <end position="156"/>
    </location>
</feature>
<sequence>MSYLDPEKGHAKSEISASIGTESEAPQRPEILTTCRITSEVRHGCIIFRVYPNVHERRTPPTDNTRDSSKPVLHAVGATIYGTHAGPPIWIPELHDTSSAAATIPEGQPIRCFVASPAGATPTSSGTCSMLFETQPALFTETGASSSSAEGYPASSTPENAVSASFAGGKVGPLASVDTPR</sequence>
<reference evidence="2 3" key="1">
    <citation type="submission" date="2017-03" db="EMBL/GenBank/DDBJ databases">
        <title>Genomes of endolithic fungi from Antarctica.</title>
        <authorList>
            <person name="Coleine C."/>
            <person name="Masonjones S."/>
            <person name="Stajich J.E."/>
        </authorList>
    </citation>
    <scope>NUCLEOTIDE SEQUENCE [LARGE SCALE GENOMIC DNA]</scope>
    <source>
        <strain evidence="2 3">CCFEE 5184</strain>
    </source>
</reference>
<evidence type="ECO:0000256" key="1">
    <source>
        <dbReference type="SAM" id="MobiDB-lite"/>
    </source>
</evidence>
<accession>A0A4U0X9V9</accession>
<proteinExistence type="predicted"/>
<feature type="region of interest" description="Disordered" evidence="1">
    <location>
        <begin position="1"/>
        <end position="27"/>
    </location>
</feature>
<keyword evidence="3" id="KW-1185">Reference proteome</keyword>
<evidence type="ECO:0000313" key="3">
    <source>
        <dbReference type="Proteomes" id="UP000309340"/>
    </source>
</evidence>
<protein>
    <submittedName>
        <fullName evidence="2">Uncharacterized protein</fullName>
    </submittedName>
</protein>
<dbReference type="EMBL" id="NAJQ01000265">
    <property type="protein sequence ID" value="TKA73424.1"/>
    <property type="molecule type" value="Genomic_DNA"/>
</dbReference>
<organism evidence="2 3">
    <name type="scientific">Friedmanniomyces simplex</name>
    <dbReference type="NCBI Taxonomy" id="329884"/>
    <lineage>
        <taxon>Eukaryota</taxon>
        <taxon>Fungi</taxon>
        <taxon>Dikarya</taxon>
        <taxon>Ascomycota</taxon>
        <taxon>Pezizomycotina</taxon>
        <taxon>Dothideomycetes</taxon>
        <taxon>Dothideomycetidae</taxon>
        <taxon>Mycosphaerellales</taxon>
        <taxon>Teratosphaeriaceae</taxon>
        <taxon>Friedmanniomyces</taxon>
    </lineage>
</organism>
<dbReference type="AlphaFoldDB" id="A0A4U0X9V9"/>
<feature type="compositionally biased region" description="Basic and acidic residues" evidence="1">
    <location>
        <begin position="1"/>
        <end position="13"/>
    </location>
</feature>
<comment type="caution">
    <text evidence="2">The sequence shown here is derived from an EMBL/GenBank/DDBJ whole genome shotgun (WGS) entry which is preliminary data.</text>
</comment>
<evidence type="ECO:0000313" key="2">
    <source>
        <dbReference type="EMBL" id="TKA73424.1"/>
    </source>
</evidence>
<name>A0A4U0X9V9_9PEZI</name>